<keyword evidence="2" id="KW-1185">Reference proteome</keyword>
<dbReference type="AlphaFoldDB" id="A0A9X9LIU3"/>
<reference evidence="1 2" key="1">
    <citation type="submission" date="2018-10" db="EMBL/GenBank/DDBJ databases">
        <authorList>
            <person name="Ekblom R."/>
            <person name="Jareborg N."/>
        </authorList>
    </citation>
    <scope>NUCLEOTIDE SEQUENCE [LARGE SCALE GENOMIC DNA]</scope>
    <source>
        <tissue evidence="1">Muscle</tissue>
    </source>
</reference>
<comment type="caution">
    <text evidence="1">The sequence shown here is derived from an EMBL/GenBank/DDBJ whole genome shotgun (WGS) entry which is preliminary data.</text>
</comment>
<protein>
    <submittedName>
        <fullName evidence="1">Uncharacterized protein</fullName>
    </submittedName>
</protein>
<evidence type="ECO:0000313" key="2">
    <source>
        <dbReference type="Proteomes" id="UP000269945"/>
    </source>
</evidence>
<sequence length="68" mass="7891">SISSGFIYETRKENDFKAQILILPWVFACQINCSRSQGHSHFCAHSYMTRAPVLKSESLFPPHRQHKQ</sequence>
<proteinExistence type="predicted"/>
<accession>A0A9X9LIU3</accession>
<name>A0A9X9LIU3_GULGU</name>
<evidence type="ECO:0000313" key="1">
    <source>
        <dbReference type="EMBL" id="VCW69308.1"/>
    </source>
</evidence>
<organism evidence="1 2">
    <name type="scientific">Gulo gulo</name>
    <name type="common">Wolverine</name>
    <name type="synonym">Gluton</name>
    <dbReference type="NCBI Taxonomy" id="48420"/>
    <lineage>
        <taxon>Eukaryota</taxon>
        <taxon>Metazoa</taxon>
        <taxon>Chordata</taxon>
        <taxon>Craniata</taxon>
        <taxon>Vertebrata</taxon>
        <taxon>Euteleostomi</taxon>
        <taxon>Mammalia</taxon>
        <taxon>Eutheria</taxon>
        <taxon>Laurasiatheria</taxon>
        <taxon>Carnivora</taxon>
        <taxon>Caniformia</taxon>
        <taxon>Musteloidea</taxon>
        <taxon>Mustelidae</taxon>
        <taxon>Guloninae</taxon>
        <taxon>Gulo</taxon>
    </lineage>
</organism>
<dbReference type="EMBL" id="CYRY02004838">
    <property type="protein sequence ID" value="VCW69308.1"/>
    <property type="molecule type" value="Genomic_DNA"/>
</dbReference>
<gene>
    <name evidence="1" type="ORF">BN2614_LOCUS1</name>
</gene>
<feature type="non-terminal residue" evidence="1">
    <location>
        <position position="1"/>
    </location>
</feature>
<dbReference type="Proteomes" id="UP000269945">
    <property type="component" value="Unassembled WGS sequence"/>
</dbReference>